<feature type="transmembrane region" description="Helical" evidence="1">
    <location>
        <begin position="29"/>
        <end position="47"/>
    </location>
</feature>
<gene>
    <name evidence="2" type="ORF">NESM_000905000</name>
</gene>
<keyword evidence="1" id="KW-0472">Membrane</keyword>
<keyword evidence="3" id="KW-1185">Reference proteome</keyword>
<evidence type="ECO:0000256" key="1">
    <source>
        <dbReference type="SAM" id="Phobius"/>
    </source>
</evidence>
<keyword evidence="1" id="KW-1133">Transmembrane helix</keyword>
<dbReference type="Proteomes" id="UP001430356">
    <property type="component" value="Unassembled WGS sequence"/>
</dbReference>
<dbReference type="EMBL" id="JAECZO010000294">
    <property type="protein sequence ID" value="KAK7199325.1"/>
    <property type="molecule type" value="Genomic_DNA"/>
</dbReference>
<proteinExistence type="predicted"/>
<comment type="caution">
    <text evidence="2">The sequence shown here is derived from an EMBL/GenBank/DDBJ whole genome shotgun (WGS) entry which is preliminary data.</text>
</comment>
<evidence type="ECO:0000313" key="3">
    <source>
        <dbReference type="Proteomes" id="UP001430356"/>
    </source>
</evidence>
<dbReference type="AlphaFoldDB" id="A0AAW0F282"/>
<sequence>MTVFRLEQWWKRKDHRGVRGARGARFATLRFHGVFLVSVVALVEYILRSTDDFTARRIVEPPVPAPPPLPRSLSYSTTCEMPHLRSMELERSTSAAVSAPLGSFDAESIRGPSRRASGG</sequence>
<accession>A0AAW0F282</accession>
<reference evidence="2 3" key="1">
    <citation type="journal article" date="2021" name="MBio">
        <title>A New Model Trypanosomatid, Novymonas esmeraldas: Genomic Perception of Its 'Candidatus Pandoraea novymonadis' Endosymbiont.</title>
        <authorList>
            <person name="Zakharova A."/>
            <person name="Saura A."/>
            <person name="Butenko A."/>
            <person name="Podesvova L."/>
            <person name="Warmusova S."/>
            <person name="Kostygov A.Y."/>
            <person name="Nenarokova A."/>
            <person name="Lukes J."/>
            <person name="Opperdoes F.R."/>
            <person name="Yurchenko V."/>
        </authorList>
    </citation>
    <scope>NUCLEOTIDE SEQUENCE [LARGE SCALE GENOMIC DNA]</scope>
    <source>
        <strain evidence="2 3">E262AT.01</strain>
    </source>
</reference>
<evidence type="ECO:0000313" key="2">
    <source>
        <dbReference type="EMBL" id="KAK7199325.1"/>
    </source>
</evidence>
<organism evidence="2 3">
    <name type="scientific">Novymonas esmeraldas</name>
    <dbReference type="NCBI Taxonomy" id="1808958"/>
    <lineage>
        <taxon>Eukaryota</taxon>
        <taxon>Discoba</taxon>
        <taxon>Euglenozoa</taxon>
        <taxon>Kinetoplastea</taxon>
        <taxon>Metakinetoplastina</taxon>
        <taxon>Trypanosomatida</taxon>
        <taxon>Trypanosomatidae</taxon>
        <taxon>Novymonas</taxon>
    </lineage>
</organism>
<keyword evidence="1" id="KW-0812">Transmembrane</keyword>
<name>A0AAW0F282_9TRYP</name>
<protein>
    <submittedName>
        <fullName evidence="2">Developmentally regulated protein</fullName>
    </submittedName>
</protein>